<dbReference type="PANTHER" id="PTHR12001">
    <property type="entry name" value="GERANYLGERANYL PYROPHOSPHATE SYNTHASE"/>
    <property type="match status" value="1"/>
</dbReference>
<sequence>MHKNLASYLTQTKKALMRELDSYFKEKIKEFRRELKESSFIELVEELRNMSVNEGKMIRPTLALCTYQMITGKKLTKDIIRAALSLELNHKFLLIHDDIADNDKIRYGKRNIIGLYEERFAKSHPSRIELAERYALSVSMVAGDVNHTFVYDILLKSKINEKLKIKLANTLGKIMSATARGWKEEYEFTNKEIQNVSEEDVINNLKYITSNYTTEGPILYGYEMSESKNLKLLKLINQYSIPLGIAYQIKDDLLSLFGEQEKMGQEIKSDIKEGKKTIHLLYAYSKASKEEKELISKNLGNKNVTKDEIDKIKKIVIKTGAKDYSEKVAKDFITNSLKSLKKISLDNKYKKVLLELAYFSIEREK</sequence>
<evidence type="ECO:0000313" key="8">
    <source>
        <dbReference type="Proteomes" id="UP000176504"/>
    </source>
</evidence>
<keyword evidence="5" id="KW-0460">Magnesium</keyword>
<dbReference type="InterPro" id="IPR008949">
    <property type="entry name" value="Isoprenoid_synthase_dom_sf"/>
</dbReference>
<gene>
    <name evidence="7" type="ORF">A3A78_03695</name>
</gene>
<comment type="cofactor">
    <cofactor evidence="1">
        <name>Mg(2+)</name>
        <dbReference type="ChEBI" id="CHEBI:18420"/>
    </cofactor>
</comment>
<keyword evidence="3 6" id="KW-0808">Transferase</keyword>
<evidence type="ECO:0000256" key="3">
    <source>
        <dbReference type="ARBA" id="ARBA00022679"/>
    </source>
</evidence>
<organism evidence="7 8">
    <name type="scientific">candidate division WWE3 bacterium RIFCSPLOWO2_01_FULL_41_18</name>
    <dbReference type="NCBI Taxonomy" id="1802625"/>
    <lineage>
        <taxon>Bacteria</taxon>
        <taxon>Katanobacteria</taxon>
    </lineage>
</organism>
<reference evidence="7 8" key="1">
    <citation type="journal article" date="2016" name="Nat. Commun.">
        <title>Thousands of microbial genomes shed light on interconnected biogeochemical processes in an aquifer system.</title>
        <authorList>
            <person name="Anantharaman K."/>
            <person name="Brown C.T."/>
            <person name="Hug L.A."/>
            <person name="Sharon I."/>
            <person name="Castelle C.J."/>
            <person name="Probst A.J."/>
            <person name="Thomas B.C."/>
            <person name="Singh A."/>
            <person name="Wilkins M.J."/>
            <person name="Karaoz U."/>
            <person name="Brodie E.L."/>
            <person name="Williams K.H."/>
            <person name="Hubbard S.S."/>
            <person name="Banfield J.F."/>
        </authorList>
    </citation>
    <scope>NUCLEOTIDE SEQUENCE [LARGE SCALE GENOMIC DNA]</scope>
</reference>
<comment type="caution">
    <text evidence="7">The sequence shown here is derived from an EMBL/GenBank/DDBJ whole genome shotgun (WGS) entry which is preliminary data.</text>
</comment>
<proteinExistence type="inferred from homology"/>
<keyword evidence="4" id="KW-0479">Metal-binding</keyword>
<dbReference type="GO" id="GO:0004659">
    <property type="term" value="F:prenyltransferase activity"/>
    <property type="evidence" value="ECO:0007669"/>
    <property type="project" value="InterPro"/>
</dbReference>
<dbReference type="Pfam" id="PF00348">
    <property type="entry name" value="polyprenyl_synt"/>
    <property type="match status" value="1"/>
</dbReference>
<dbReference type="SUPFAM" id="SSF48576">
    <property type="entry name" value="Terpenoid synthases"/>
    <property type="match status" value="1"/>
</dbReference>
<dbReference type="PANTHER" id="PTHR12001:SF85">
    <property type="entry name" value="SHORT CHAIN ISOPRENYL DIPHOSPHATE SYNTHASE"/>
    <property type="match status" value="1"/>
</dbReference>
<dbReference type="Gene3D" id="1.10.600.10">
    <property type="entry name" value="Farnesyl Diphosphate Synthase"/>
    <property type="match status" value="1"/>
</dbReference>
<dbReference type="AlphaFoldDB" id="A0A1F4VCX6"/>
<evidence type="ECO:0000256" key="5">
    <source>
        <dbReference type="ARBA" id="ARBA00022842"/>
    </source>
</evidence>
<name>A0A1F4VCX6_UNCKA</name>
<evidence type="ECO:0000256" key="1">
    <source>
        <dbReference type="ARBA" id="ARBA00001946"/>
    </source>
</evidence>
<dbReference type="GO" id="GO:0046872">
    <property type="term" value="F:metal ion binding"/>
    <property type="evidence" value="ECO:0007669"/>
    <property type="project" value="UniProtKB-KW"/>
</dbReference>
<evidence type="ECO:0008006" key="9">
    <source>
        <dbReference type="Google" id="ProtNLM"/>
    </source>
</evidence>
<evidence type="ECO:0000313" key="7">
    <source>
        <dbReference type="EMBL" id="OGC55055.1"/>
    </source>
</evidence>
<dbReference type="Proteomes" id="UP000176504">
    <property type="component" value="Unassembled WGS sequence"/>
</dbReference>
<accession>A0A1F4VCX6</accession>
<dbReference type="InterPro" id="IPR000092">
    <property type="entry name" value="Polyprenyl_synt"/>
</dbReference>
<comment type="similarity">
    <text evidence="2 6">Belongs to the FPP/GGPP synthase family.</text>
</comment>
<evidence type="ECO:0000256" key="4">
    <source>
        <dbReference type="ARBA" id="ARBA00022723"/>
    </source>
</evidence>
<dbReference type="GO" id="GO:0008299">
    <property type="term" value="P:isoprenoid biosynthetic process"/>
    <property type="evidence" value="ECO:0007669"/>
    <property type="project" value="InterPro"/>
</dbReference>
<evidence type="ECO:0000256" key="6">
    <source>
        <dbReference type="RuleBase" id="RU004466"/>
    </source>
</evidence>
<protein>
    <recommendedName>
        <fullName evidence="9">Polyprenyl synthetase</fullName>
    </recommendedName>
</protein>
<evidence type="ECO:0000256" key="2">
    <source>
        <dbReference type="ARBA" id="ARBA00006706"/>
    </source>
</evidence>
<dbReference type="EMBL" id="MEVI01000003">
    <property type="protein sequence ID" value="OGC55055.1"/>
    <property type="molecule type" value="Genomic_DNA"/>
</dbReference>